<sequence>MKVFVDNDVAVKLARWGMLDRFHAHLTKQGKADVFVLTSLRYRFKLHLDDPAAAVQAVGSSVGAKQLLNFVNACPPVKGHNQQVASALAGKPQIDAGEATLFAAAGNFDAALVDTGDKKALRALAALSKTEPVLAALAGKLACLEQTVHYLCGRWTFDIVAAAIATDSTADAAVRGCFSSGQAAAVCMALEHKIGELTADCGALLAMKPFVWIS</sequence>
<dbReference type="OrthoDB" id="8907054at2"/>
<dbReference type="RefSeq" id="WP_124543254.1">
    <property type="nucleotide sequence ID" value="NZ_QUSW01000009.1"/>
</dbReference>
<gene>
    <name evidence="1" type="ORF">DZC73_25720</name>
</gene>
<keyword evidence="2" id="KW-1185">Reference proteome</keyword>
<organism evidence="1 2">
    <name type="scientific">Piscinibacter terrae</name>
    <dbReference type="NCBI Taxonomy" id="2496871"/>
    <lineage>
        <taxon>Bacteria</taxon>
        <taxon>Pseudomonadati</taxon>
        <taxon>Pseudomonadota</taxon>
        <taxon>Betaproteobacteria</taxon>
        <taxon>Burkholderiales</taxon>
        <taxon>Sphaerotilaceae</taxon>
        <taxon>Piscinibacter</taxon>
    </lineage>
</organism>
<proteinExistence type="predicted"/>
<protein>
    <submittedName>
        <fullName evidence="1">Uncharacterized protein</fullName>
    </submittedName>
</protein>
<dbReference type="AlphaFoldDB" id="A0A3N7HMI0"/>
<dbReference type="EMBL" id="QUSW01000009">
    <property type="protein sequence ID" value="RQP21841.1"/>
    <property type="molecule type" value="Genomic_DNA"/>
</dbReference>
<evidence type="ECO:0000313" key="1">
    <source>
        <dbReference type="EMBL" id="RQP21841.1"/>
    </source>
</evidence>
<evidence type="ECO:0000313" key="2">
    <source>
        <dbReference type="Proteomes" id="UP000267464"/>
    </source>
</evidence>
<name>A0A3N7HMI0_9BURK</name>
<reference evidence="1 2" key="1">
    <citation type="submission" date="2018-08" db="EMBL/GenBank/DDBJ databases">
        <authorList>
            <person name="Khan S.A."/>
            <person name="Jeon C.O."/>
            <person name="Chun B.H."/>
            <person name="Jeong S.E."/>
        </authorList>
    </citation>
    <scope>NUCLEOTIDE SEQUENCE [LARGE SCALE GENOMIC DNA]</scope>
    <source>
        <strain evidence="1 2">S-16</strain>
    </source>
</reference>
<reference evidence="1 2" key="2">
    <citation type="submission" date="2018-12" db="EMBL/GenBank/DDBJ databases">
        <title>Rhizobacter gummiphilus sp. nov., a rubber-degrading bacterium isolated from the soil of a botanical garden in Japan.</title>
        <authorList>
            <person name="Shunsuke S.S."/>
        </authorList>
    </citation>
    <scope>NUCLEOTIDE SEQUENCE [LARGE SCALE GENOMIC DNA]</scope>
    <source>
        <strain evidence="1 2">S-16</strain>
    </source>
</reference>
<comment type="caution">
    <text evidence="1">The sequence shown here is derived from an EMBL/GenBank/DDBJ whole genome shotgun (WGS) entry which is preliminary data.</text>
</comment>
<accession>A0A3N7HMI0</accession>
<dbReference type="Proteomes" id="UP000267464">
    <property type="component" value="Unassembled WGS sequence"/>
</dbReference>